<dbReference type="SUPFAM" id="SSF52540">
    <property type="entry name" value="P-loop containing nucleoside triphosphate hydrolases"/>
    <property type="match status" value="1"/>
</dbReference>
<evidence type="ECO:0000313" key="4">
    <source>
        <dbReference type="EMBL" id="VAV94733.1"/>
    </source>
</evidence>
<accession>A0A3B0SEQ2</accession>
<dbReference type="PANTHER" id="PTHR11783">
    <property type="entry name" value="SULFOTRANSFERASE SULT"/>
    <property type="match status" value="1"/>
</dbReference>
<dbReference type="InterPro" id="IPR000863">
    <property type="entry name" value="Sulfotransferase_dom"/>
</dbReference>
<protein>
    <submittedName>
        <fullName evidence="4">Glycolipid sulfotransferase</fullName>
    </submittedName>
</protein>
<reference evidence="4" key="1">
    <citation type="submission" date="2018-06" db="EMBL/GenBank/DDBJ databases">
        <authorList>
            <person name="Zhirakovskaya E."/>
        </authorList>
    </citation>
    <scope>NUCLEOTIDE SEQUENCE</scope>
</reference>
<evidence type="ECO:0000256" key="2">
    <source>
        <dbReference type="ARBA" id="ARBA00022679"/>
    </source>
</evidence>
<evidence type="ECO:0000259" key="3">
    <source>
        <dbReference type="Pfam" id="PF00685"/>
    </source>
</evidence>
<dbReference type="EMBL" id="UOEG01000123">
    <property type="protein sequence ID" value="VAV94733.1"/>
    <property type="molecule type" value="Genomic_DNA"/>
</dbReference>
<sequence>MTAPDPTQYPTRHYQHRVWDSARWQGFKFRPDDIFICTPYKAGTTWMQMICALLIFQRSEFDRPLAEISPWMELRARSAAKTHAVFARQKHRRFIKTHTPLDGLPWRPDGRYISVLRDPRDIFVSMLNHISNSNPEASALFNDASDPTDGPPDMPSDPNEFFRLWLTTGSFEWESDGAPYWSVFRHGFTFWQHRHEANVQMMHYSDLKADLEGSMRQIAEFLGIEVPQDTWPALIKAAGFDSMKANADRTAPDTNFRMWKDNSQFFNKGSSGQWQGVLSDQSLALLDQVTGQYPRDYIDWLIRG</sequence>
<dbReference type="InterPro" id="IPR027417">
    <property type="entry name" value="P-loop_NTPase"/>
</dbReference>
<comment type="similarity">
    <text evidence="1">Belongs to the sulfotransferase 1 family.</text>
</comment>
<organism evidence="4">
    <name type="scientific">hydrothermal vent metagenome</name>
    <dbReference type="NCBI Taxonomy" id="652676"/>
    <lineage>
        <taxon>unclassified sequences</taxon>
        <taxon>metagenomes</taxon>
        <taxon>ecological metagenomes</taxon>
    </lineage>
</organism>
<dbReference type="AlphaFoldDB" id="A0A3B0SEQ2"/>
<dbReference type="GO" id="GO:0008146">
    <property type="term" value="F:sulfotransferase activity"/>
    <property type="evidence" value="ECO:0007669"/>
    <property type="project" value="InterPro"/>
</dbReference>
<name>A0A3B0SEQ2_9ZZZZ</name>
<dbReference type="Pfam" id="PF00685">
    <property type="entry name" value="Sulfotransfer_1"/>
    <property type="match status" value="1"/>
</dbReference>
<gene>
    <name evidence="4" type="ORF">MNBD_ALPHA07-2208</name>
</gene>
<evidence type="ECO:0000256" key="1">
    <source>
        <dbReference type="ARBA" id="ARBA00005771"/>
    </source>
</evidence>
<proteinExistence type="inferred from homology"/>
<feature type="domain" description="Sulfotransferase" evidence="3">
    <location>
        <begin position="31"/>
        <end position="291"/>
    </location>
</feature>
<dbReference type="Gene3D" id="3.40.50.300">
    <property type="entry name" value="P-loop containing nucleotide triphosphate hydrolases"/>
    <property type="match status" value="1"/>
</dbReference>
<keyword evidence="2 4" id="KW-0808">Transferase</keyword>